<dbReference type="Proteomes" id="UP000186817">
    <property type="component" value="Unassembled WGS sequence"/>
</dbReference>
<reference evidence="2 3" key="1">
    <citation type="submission" date="2016-02" db="EMBL/GenBank/DDBJ databases">
        <title>Genome analysis of coral dinoflagellate symbionts highlights evolutionary adaptations to a symbiotic lifestyle.</title>
        <authorList>
            <person name="Aranda M."/>
            <person name="Li Y."/>
            <person name="Liew Y.J."/>
            <person name="Baumgarten S."/>
            <person name="Simakov O."/>
            <person name="Wilson M."/>
            <person name="Piel J."/>
            <person name="Ashoor H."/>
            <person name="Bougouffa S."/>
            <person name="Bajic V.B."/>
            <person name="Ryu T."/>
            <person name="Ravasi T."/>
            <person name="Bayer T."/>
            <person name="Micklem G."/>
            <person name="Kim H."/>
            <person name="Bhak J."/>
            <person name="Lajeunesse T.C."/>
            <person name="Voolstra C.R."/>
        </authorList>
    </citation>
    <scope>NUCLEOTIDE SEQUENCE [LARGE SCALE GENOMIC DNA]</scope>
    <source>
        <strain evidence="2 3">CCMP2467</strain>
    </source>
</reference>
<feature type="compositionally biased region" description="Polar residues" evidence="1">
    <location>
        <begin position="107"/>
        <end position="125"/>
    </location>
</feature>
<name>A0A1Q9EVN6_SYMMI</name>
<evidence type="ECO:0000313" key="3">
    <source>
        <dbReference type="Proteomes" id="UP000186817"/>
    </source>
</evidence>
<accession>A0A1Q9EVN6</accession>
<dbReference type="AlphaFoldDB" id="A0A1Q9EVN6"/>
<dbReference type="OrthoDB" id="410534at2759"/>
<organism evidence="2 3">
    <name type="scientific">Symbiodinium microadriaticum</name>
    <name type="common">Dinoflagellate</name>
    <name type="synonym">Zooxanthella microadriatica</name>
    <dbReference type="NCBI Taxonomy" id="2951"/>
    <lineage>
        <taxon>Eukaryota</taxon>
        <taxon>Sar</taxon>
        <taxon>Alveolata</taxon>
        <taxon>Dinophyceae</taxon>
        <taxon>Suessiales</taxon>
        <taxon>Symbiodiniaceae</taxon>
        <taxon>Symbiodinium</taxon>
    </lineage>
</organism>
<gene>
    <name evidence="2" type="ORF">AK812_SmicGene4734</name>
</gene>
<sequence>MRPMLLMAVQHLRASSTTTEKLLSTSCGSAPNGSAPNKCRLKAVCKPAWQVRACIVFSARTHVLRSCCLRRSLFCSSKPPELGQGHAKAVLARGVPIVHQSAAATWRAQQPQSGEEAGQQRSSRPSGAFCRKLAVAQAPFRNSFLLLQAPAKDEQSEDTAFAFANMRFLLHTVAKRDSALQMLFERNQGRALRAIWSQDECTAGNVLATEARQKVTFLYVSFQQYREALVSPRACMAISCLTHEQVQRTKGGMAAITAVWLREWARQDLRTPFQVHGVDVCIELATFLADFEAMKESFAALGSSGIRPCFLCENVVMKGSPAPDRDPHFCSISEWDVTKFRSMKHEEVVGFMDDVFAKLPELNASALQLRERCSGFHILRESLWGCPTGRHLLKLDMVMNDYMHCYYAQGIASQELVLFTSAVCEATGFSVAQLGKTAADAGWLRPACYRKHGESKQWLARLFRESLWKGNMFKGSASQCESLVLLIRWYAVALQWNAVPALRKQYESFKQLALCADALKSTSRTKAWDSLATVQRDHMRCFLAAYPDGQERPKHHHRLHLPEQFQKLGFQCGCWATESKHRMYKGDLARQVQHFIQSTNGGVELSRQLLPKLLLRHCGLATENPLLLDGLGKLEQTVSAQRDCIASSFALGDSVVAKQLRAGLLDVSRNDVLLHGPQWNMAVLCHFFCECANGVHLEERSRMLFFPRGRPQVRPLVVWSPEHQRPVFFVATALMFGTTSSVYAFNRASLSLWHLALTLGKLWITCYFDDYPGVDPSVTSKSSRTFLEGLLQAVGWRYAAQGKKAQPHAPIFSALGVTLGLTSVHKGVLTVSNKAERTKELMRQIGEVLEKGHITSSEAAALHGRLNFAQGQLFGCMLKPAMAHLGKWADGRRASAEDLAKVMAYLAAAISRSPPRVLRVSDSRPPVVIFTDGAYEPSADPPSWGSGVVLLDPLCRKRVIAEVAVPKELVSFWVTLKDRKQIITHLELWPVLVALERWGTRMRGRRILLFLDNNGVRDAVIKGSSKVADVFAMLAIIARRLDHDRLSMWTTRIPSKSNPADLPSRHEAGLGAKLFSCELEEPWQAASSVVAALLKGSSFLDIMAHTYCEK</sequence>
<protein>
    <submittedName>
        <fullName evidence="2">Uncharacterized protein</fullName>
    </submittedName>
</protein>
<feature type="region of interest" description="Disordered" evidence="1">
    <location>
        <begin position="106"/>
        <end position="125"/>
    </location>
</feature>
<keyword evidence="3" id="KW-1185">Reference proteome</keyword>
<proteinExistence type="predicted"/>
<evidence type="ECO:0000313" key="2">
    <source>
        <dbReference type="EMBL" id="OLQ11445.1"/>
    </source>
</evidence>
<dbReference type="EMBL" id="LSRX01000059">
    <property type="protein sequence ID" value="OLQ11445.1"/>
    <property type="molecule type" value="Genomic_DNA"/>
</dbReference>
<comment type="caution">
    <text evidence="2">The sequence shown here is derived from an EMBL/GenBank/DDBJ whole genome shotgun (WGS) entry which is preliminary data.</text>
</comment>
<evidence type="ECO:0000256" key="1">
    <source>
        <dbReference type="SAM" id="MobiDB-lite"/>
    </source>
</evidence>